<feature type="transmembrane region" description="Helical" evidence="4">
    <location>
        <begin position="271"/>
        <end position="298"/>
    </location>
</feature>
<protein>
    <submittedName>
        <fullName evidence="5">Photosystem I assembly protein Ycf3</fullName>
    </submittedName>
</protein>
<sequence>MRVNRIWNFLFVLVLAAGVASVYVWGIKYGYVFDDLRLVDGTIQLDKPYALSLSYRSLWVLSYPWIHQTLGESIVWQRVFNLVLHAGNGVLVFLLAKRFLMHAISEECYSSGVSSAAWFDANAHKASFTLYAAVILWVLNPVAVYAVAYLIQRSTLMATMFILLFMLSYIEALRGLRWLYVVAAVSYVFVLLSKEHGASAILLTLPLYVYFRRPEKRTLLRVGGVLFLLFMAVVGFVLTRKGWKLGAATEDMVQPFLESLRQLGSFSDLEIYVFSVINQMSLFFRYAFLWIIPWVGWMSIDIRVPFPTQWFSIQLLGALGYLGLVIYAMWVMATRRGFVSLLGIVVLIPAVLFVTEFAYVRLQEPFVLYRSYMWFFTLPVLAWLAVYYLSEFRSVVLGVLVILIFGFTLLSYERVGSFRNEYTVWKDAVEKLDLNAGSNVFGRWRAPLNFSLALINMGSNEEGLRYAALSDRLGAPNGLAKFNQAAALSNLGQLEAALDFYNKAELDGFTLKGSLYKDKGLVLAKLGRYDDALENFDLALTLLTRESERSQTLLAAGRAANSAGEYRRAISYYQQLSELQPDATAVPIGVAFANYKLGNVDAALDALNRSLAKKPTAEVLHARAFIFKELGNKGRALNDINVAIVLAPQNPIYQQFRDQILKD</sequence>
<dbReference type="InterPro" id="IPR019734">
    <property type="entry name" value="TPR_rpt"/>
</dbReference>
<organism evidence="5 6">
    <name type="scientific">Tepidimonas taiwanensis</name>
    <dbReference type="NCBI Taxonomy" id="307486"/>
    <lineage>
        <taxon>Bacteria</taxon>
        <taxon>Pseudomonadati</taxon>
        <taxon>Pseudomonadota</taxon>
        <taxon>Betaproteobacteria</taxon>
        <taxon>Burkholderiales</taxon>
        <taxon>Tepidimonas</taxon>
    </lineage>
</organism>
<feature type="transmembrane region" description="Helical" evidence="4">
    <location>
        <begin position="372"/>
        <end position="389"/>
    </location>
</feature>
<evidence type="ECO:0000256" key="2">
    <source>
        <dbReference type="ARBA" id="ARBA00022803"/>
    </source>
</evidence>
<dbReference type="SUPFAM" id="SSF48452">
    <property type="entry name" value="TPR-like"/>
    <property type="match status" value="2"/>
</dbReference>
<comment type="caution">
    <text evidence="5">The sequence shown here is derived from an EMBL/GenBank/DDBJ whole genome shotgun (WGS) entry which is preliminary data.</text>
</comment>
<dbReference type="AlphaFoldDB" id="A0A554XE26"/>
<keyword evidence="6" id="KW-1185">Reference proteome</keyword>
<keyword evidence="1" id="KW-0677">Repeat</keyword>
<feature type="repeat" description="TPR" evidence="3">
    <location>
        <begin position="550"/>
        <end position="583"/>
    </location>
</feature>
<evidence type="ECO:0000313" key="5">
    <source>
        <dbReference type="EMBL" id="TSE34083.1"/>
    </source>
</evidence>
<dbReference type="PANTHER" id="PTHR44227:SF3">
    <property type="entry name" value="PROTEIN O-MANNOSYL-TRANSFERASE TMTC4"/>
    <property type="match status" value="1"/>
</dbReference>
<feature type="transmembrane region" description="Helical" evidence="4">
    <location>
        <begin position="178"/>
        <end position="211"/>
    </location>
</feature>
<keyword evidence="2 3" id="KW-0802">TPR repeat</keyword>
<feature type="transmembrane region" description="Helical" evidence="4">
    <location>
        <begin position="218"/>
        <end position="238"/>
    </location>
</feature>
<proteinExistence type="predicted"/>
<feature type="transmembrane region" description="Helical" evidence="4">
    <location>
        <begin position="78"/>
        <end position="96"/>
    </location>
</feature>
<keyword evidence="4" id="KW-0812">Transmembrane</keyword>
<dbReference type="Proteomes" id="UP000317763">
    <property type="component" value="Unassembled WGS sequence"/>
</dbReference>
<dbReference type="InterPro" id="IPR011990">
    <property type="entry name" value="TPR-like_helical_dom_sf"/>
</dbReference>
<feature type="transmembrane region" description="Helical" evidence="4">
    <location>
        <begin position="155"/>
        <end position="172"/>
    </location>
</feature>
<keyword evidence="4" id="KW-1133">Transmembrane helix</keyword>
<dbReference type="PANTHER" id="PTHR44227">
    <property type="match status" value="1"/>
</dbReference>
<dbReference type="Gene3D" id="1.25.40.10">
    <property type="entry name" value="Tetratricopeptide repeat domain"/>
    <property type="match status" value="2"/>
</dbReference>
<accession>A0A554XE26</accession>
<evidence type="ECO:0000256" key="4">
    <source>
        <dbReference type="SAM" id="Phobius"/>
    </source>
</evidence>
<dbReference type="RefSeq" id="WP_185974849.1">
    <property type="nucleotide sequence ID" value="NZ_CP083911.1"/>
</dbReference>
<keyword evidence="4" id="KW-0472">Membrane</keyword>
<evidence type="ECO:0000313" key="6">
    <source>
        <dbReference type="Proteomes" id="UP000317763"/>
    </source>
</evidence>
<feature type="transmembrane region" description="Helical" evidence="4">
    <location>
        <begin position="310"/>
        <end position="332"/>
    </location>
</feature>
<feature type="repeat" description="TPR" evidence="3">
    <location>
        <begin position="513"/>
        <end position="546"/>
    </location>
</feature>
<gene>
    <name evidence="5" type="primary">ycf3</name>
    <name evidence="5" type="ORF">Ttaiw_00143</name>
</gene>
<reference evidence="5 6" key="1">
    <citation type="submission" date="2019-07" db="EMBL/GenBank/DDBJ databases">
        <title>Tepidimonas taiwanensis I1-1 draft genome.</title>
        <authorList>
            <person name="Da Costa M.S."/>
            <person name="Froufe H.J.C."/>
            <person name="Egas C."/>
            <person name="Albuquerque L."/>
        </authorList>
    </citation>
    <scope>NUCLEOTIDE SEQUENCE [LARGE SCALE GENOMIC DNA]</scope>
    <source>
        <strain evidence="5 6">I1-1</strain>
    </source>
</reference>
<feature type="transmembrane region" description="Helical" evidence="4">
    <location>
        <begin position="7"/>
        <end position="27"/>
    </location>
</feature>
<evidence type="ECO:0000256" key="1">
    <source>
        <dbReference type="ARBA" id="ARBA00022737"/>
    </source>
</evidence>
<dbReference type="SMART" id="SM00028">
    <property type="entry name" value="TPR"/>
    <property type="match status" value="4"/>
</dbReference>
<evidence type="ECO:0000256" key="3">
    <source>
        <dbReference type="PROSITE-ProRule" id="PRU00339"/>
    </source>
</evidence>
<feature type="transmembrane region" description="Helical" evidence="4">
    <location>
        <begin position="395"/>
        <end position="412"/>
    </location>
</feature>
<feature type="transmembrane region" description="Helical" evidence="4">
    <location>
        <begin position="338"/>
        <end position="360"/>
    </location>
</feature>
<dbReference type="InterPro" id="IPR052346">
    <property type="entry name" value="O-mannosyl-transferase_TMTC"/>
</dbReference>
<feature type="transmembrane region" description="Helical" evidence="4">
    <location>
        <begin position="128"/>
        <end position="148"/>
    </location>
</feature>
<dbReference type="EMBL" id="VJOM01000001">
    <property type="protein sequence ID" value="TSE34083.1"/>
    <property type="molecule type" value="Genomic_DNA"/>
</dbReference>
<name>A0A554XE26_9BURK</name>
<dbReference type="Pfam" id="PF13424">
    <property type="entry name" value="TPR_12"/>
    <property type="match status" value="1"/>
</dbReference>
<dbReference type="PROSITE" id="PS50005">
    <property type="entry name" value="TPR"/>
    <property type="match status" value="2"/>
</dbReference>
<dbReference type="STRING" id="307486.GCA_000807215_00148"/>